<comment type="caution">
    <text evidence="2">The sequence shown here is derived from an EMBL/GenBank/DDBJ whole genome shotgun (WGS) entry which is preliminary data.</text>
</comment>
<dbReference type="OrthoDB" id="1673781at2759"/>
<feature type="region of interest" description="Disordered" evidence="1">
    <location>
        <begin position="1"/>
        <end position="150"/>
    </location>
</feature>
<evidence type="ECO:0000313" key="3">
    <source>
        <dbReference type="Proteomes" id="UP001152592"/>
    </source>
</evidence>
<dbReference type="EMBL" id="CAJVPD010000111">
    <property type="protein sequence ID" value="CAG8343126.1"/>
    <property type="molecule type" value="Genomic_DNA"/>
</dbReference>
<sequence>MTQNSFVPRGPRSYPNEGFQSNGNGNGNGNRNGNRNFRNQNRNDNQNYNRGNQNHYDNHGNGNYGNVNPNPNYKGKNFNPNYRGKNFNPNYHGRNFNPDYQGPRGGSVGDVRGSPESQLNGQGPFTGARDNRRNRNRNRNNRNNQSLPDKFRAQADDIDMLEAPPVFTPPPLVAPPLFDDSRHIAESIDTEMPDAPPLFDNIKIELFNAGAAAIQEAVGTPTTSFFQSFSFVSA</sequence>
<reference evidence="2" key="1">
    <citation type="submission" date="2021-07" db="EMBL/GenBank/DDBJ databases">
        <authorList>
            <person name="Branca A.L. A."/>
        </authorList>
    </citation>
    <scope>NUCLEOTIDE SEQUENCE</scope>
</reference>
<organism evidence="2 3">
    <name type="scientific">Penicillium salamii</name>
    <dbReference type="NCBI Taxonomy" id="1612424"/>
    <lineage>
        <taxon>Eukaryota</taxon>
        <taxon>Fungi</taxon>
        <taxon>Dikarya</taxon>
        <taxon>Ascomycota</taxon>
        <taxon>Pezizomycotina</taxon>
        <taxon>Eurotiomycetes</taxon>
        <taxon>Eurotiomycetidae</taxon>
        <taxon>Eurotiales</taxon>
        <taxon>Aspergillaceae</taxon>
        <taxon>Penicillium</taxon>
    </lineage>
</organism>
<gene>
    <name evidence="2" type="ORF">PSALAMII_LOCUS2879</name>
</gene>
<accession>A0A9W4IUB8</accession>
<protein>
    <submittedName>
        <fullName evidence="2">Uncharacterized protein</fullName>
    </submittedName>
</protein>
<dbReference type="Proteomes" id="UP001152592">
    <property type="component" value="Unassembled WGS sequence"/>
</dbReference>
<dbReference type="AlphaFoldDB" id="A0A9W4IUB8"/>
<proteinExistence type="predicted"/>
<evidence type="ECO:0000256" key="1">
    <source>
        <dbReference type="SAM" id="MobiDB-lite"/>
    </source>
</evidence>
<feature type="compositionally biased region" description="Low complexity" evidence="1">
    <location>
        <begin position="31"/>
        <end position="77"/>
    </location>
</feature>
<evidence type="ECO:0000313" key="2">
    <source>
        <dbReference type="EMBL" id="CAG8343126.1"/>
    </source>
</evidence>
<name>A0A9W4IUB8_9EURO</name>